<evidence type="ECO:0000256" key="4">
    <source>
        <dbReference type="ARBA" id="ARBA00022968"/>
    </source>
</evidence>
<evidence type="ECO:0000256" key="1">
    <source>
        <dbReference type="ARBA" id="ARBA00004606"/>
    </source>
</evidence>
<keyword evidence="3" id="KW-0812">Transmembrane</keyword>
<keyword evidence="4" id="KW-0735">Signal-anchor</keyword>
<accession>A0A177A0Y2</accession>
<dbReference type="OrthoDB" id="414175at2759"/>
<dbReference type="Proteomes" id="UP000077154">
    <property type="component" value="Unassembled WGS sequence"/>
</dbReference>
<evidence type="ECO:0000256" key="6">
    <source>
        <dbReference type="ARBA" id="ARBA00023136"/>
    </source>
</evidence>
<feature type="region of interest" description="Disordered" evidence="7">
    <location>
        <begin position="28"/>
        <end position="97"/>
    </location>
</feature>
<dbReference type="GeneID" id="36291907"/>
<dbReference type="eggNOG" id="KOG2246">
    <property type="taxonomic scope" value="Eukaryota"/>
</dbReference>
<gene>
    <name evidence="8" type="ORF">VC83_08869</name>
</gene>
<dbReference type="RefSeq" id="XP_024320057.1">
    <property type="nucleotide sequence ID" value="XM_024472411.1"/>
</dbReference>
<dbReference type="EMBL" id="KV441415">
    <property type="protein sequence ID" value="OAF54753.1"/>
    <property type="molecule type" value="Genomic_DNA"/>
</dbReference>
<organism evidence="8">
    <name type="scientific">Pseudogymnoascus destructans</name>
    <dbReference type="NCBI Taxonomy" id="655981"/>
    <lineage>
        <taxon>Eukaryota</taxon>
        <taxon>Fungi</taxon>
        <taxon>Dikarya</taxon>
        <taxon>Ascomycota</taxon>
        <taxon>Pezizomycotina</taxon>
        <taxon>Leotiomycetes</taxon>
        <taxon>Thelebolales</taxon>
        <taxon>Thelebolaceae</taxon>
        <taxon>Pseudogymnoascus</taxon>
    </lineage>
</organism>
<sequence>MEYPDFNATSAGGFVGDAQMLRPHCEGTHASTTTKLPRRNPSAANIGATAKERRHSELRGHDRGMETRRTIRQLPSRHEPGDCGEDRGDRGLLKTTDATTHLPLLRATRERPLLQRYGGEDWQLRHTRLSRHSDGGCHEGQPDFDLYNNQKELRQLGQNMDLLRTEWNSEAAWRLDKYKNLYTAQKAWNLAPDRDWYLYIDADTYISWANLSLWLATLDATKPLCLGSQVDVGRPPFAHGGSGYLLSKPAMQLLVGVDRKSLAKEFDKNATTACCGDQELGRTLFKKVLKVQNVRPVINRKNPKEFNFGPELWCTPVATMHHVGSEEV</sequence>
<evidence type="ECO:0000256" key="2">
    <source>
        <dbReference type="ARBA" id="ARBA00006462"/>
    </source>
</evidence>
<evidence type="ECO:0000313" key="8">
    <source>
        <dbReference type="EMBL" id="OAF54753.1"/>
    </source>
</evidence>
<reference evidence="8" key="1">
    <citation type="submission" date="2016-03" db="EMBL/GenBank/DDBJ databases">
        <title>Updated assembly of Pseudogymnoascus destructans, the fungus causing white-nose syndrome of bats.</title>
        <authorList>
            <person name="Palmer J.M."/>
            <person name="Drees K.P."/>
            <person name="Foster J.T."/>
            <person name="Lindner D.L."/>
        </authorList>
    </citation>
    <scope>NUCLEOTIDE SEQUENCE [LARGE SCALE GENOMIC DNA]</scope>
    <source>
        <strain evidence="8">20631-21</strain>
    </source>
</reference>
<dbReference type="PANTHER" id="PTHR23033:SF40">
    <property type="entry name" value="APPLE DOMAIN-CONTAINING PROTEIN"/>
    <property type="match status" value="1"/>
</dbReference>
<evidence type="ECO:0000256" key="3">
    <source>
        <dbReference type="ARBA" id="ARBA00022692"/>
    </source>
</evidence>
<proteinExistence type="inferred from homology"/>
<dbReference type="GO" id="GO:0016020">
    <property type="term" value="C:membrane"/>
    <property type="evidence" value="ECO:0007669"/>
    <property type="project" value="UniProtKB-SubCell"/>
</dbReference>
<dbReference type="InterPro" id="IPR026050">
    <property type="entry name" value="C1GALT1/C1GALT1_chp1"/>
</dbReference>
<feature type="compositionally biased region" description="Basic and acidic residues" evidence="7">
    <location>
        <begin position="76"/>
        <end position="92"/>
    </location>
</feature>
<feature type="compositionally biased region" description="Basic and acidic residues" evidence="7">
    <location>
        <begin position="50"/>
        <end position="69"/>
    </location>
</feature>
<dbReference type="Gene3D" id="3.90.550.50">
    <property type="match status" value="1"/>
</dbReference>
<keyword evidence="6" id="KW-0472">Membrane</keyword>
<protein>
    <submittedName>
        <fullName evidence="8">Uncharacterized protein</fullName>
    </submittedName>
</protein>
<dbReference type="PANTHER" id="PTHR23033">
    <property type="entry name" value="BETA1,3-GALACTOSYLTRANSFERASE"/>
    <property type="match status" value="1"/>
</dbReference>
<dbReference type="AlphaFoldDB" id="A0A177A0Y2"/>
<keyword evidence="5" id="KW-1133">Transmembrane helix</keyword>
<evidence type="ECO:0000256" key="7">
    <source>
        <dbReference type="SAM" id="MobiDB-lite"/>
    </source>
</evidence>
<evidence type="ECO:0000256" key="5">
    <source>
        <dbReference type="ARBA" id="ARBA00022989"/>
    </source>
</evidence>
<comment type="similarity">
    <text evidence="2">Belongs to the glycosyltransferase 31 family. Beta3-Gal-T subfamily.</text>
</comment>
<name>A0A177A0Y2_9PEZI</name>
<comment type="subcellular location">
    <subcellularLocation>
        <location evidence="1">Membrane</location>
        <topology evidence="1">Single-pass type II membrane protein</topology>
    </subcellularLocation>
</comment>
<dbReference type="VEuPathDB" id="FungiDB:GMDG_05561"/>